<name>A0A7S3IN91_9SPIT</name>
<organism evidence="6">
    <name type="scientific">Strombidium inclinatum</name>
    <dbReference type="NCBI Taxonomy" id="197538"/>
    <lineage>
        <taxon>Eukaryota</taxon>
        <taxon>Sar</taxon>
        <taxon>Alveolata</taxon>
        <taxon>Ciliophora</taxon>
        <taxon>Intramacronucleata</taxon>
        <taxon>Spirotrichea</taxon>
        <taxon>Oligotrichia</taxon>
        <taxon>Strombidiidae</taxon>
        <taxon>Strombidium</taxon>
    </lineage>
</organism>
<dbReference type="GO" id="GO:0005634">
    <property type="term" value="C:nucleus"/>
    <property type="evidence" value="ECO:0007669"/>
    <property type="project" value="TreeGrafter"/>
</dbReference>
<keyword evidence="2" id="KW-0808">Transferase</keyword>
<sequence length="134" mass="15593">MACILIEMYTGELFFETRDDAEHLAMIEKECGPLPSYMIDGSSHETKRYFGPQHKFSGFEMKVNLQKHCRSSSVNQWKKMRLARELIQHEFNSFHSGFLSLIEFMMKADPSKRPSARSCLDHNFLKLEIPGTDQ</sequence>
<evidence type="ECO:0000256" key="1">
    <source>
        <dbReference type="ARBA" id="ARBA00022527"/>
    </source>
</evidence>
<reference evidence="6" key="1">
    <citation type="submission" date="2021-01" db="EMBL/GenBank/DDBJ databases">
        <authorList>
            <person name="Corre E."/>
            <person name="Pelletier E."/>
            <person name="Niang G."/>
            <person name="Scheremetjew M."/>
            <person name="Finn R."/>
            <person name="Kale V."/>
            <person name="Holt S."/>
            <person name="Cochrane G."/>
            <person name="Meng A."/>
            <person name="Brown T."/>
            <person name="Cohen L."/>
        </authorList>
    </citation>
    <scope>NUCLEOTIDE SEQUENCE</scope>
    <source>
        <strain evidence="6">S3</strain>
    </source>
</reference>
<dbReference type="InterPro" id="IPR051175">
    <property type="entry name" value="CLK_kinases"/>
</dbReference>
<dbReference type="PANTHER" id="PTHR45646">
    <property type="entry name" value="SERINE/THREONINE-PROTEIN KINASE DOA-RELATED"/>
    <property type="match status" value="1"/>
</dbReference>
<dbReference type="EMBL" id="HBIH01022276">
    <property type="protein sequence ID" value="CAE0328279.1"/>
    <property type="molecule type" value="Transcribed_RNA"/>
</dbReference>
<keyword evidence="5" id="KW-0067">ATP-binding</keyword>
<accession>A0A7S3IN91</accession>
<keyword evidence="4" id="KW-0418">Kinase</keyword>
<protein>
    <submittedName>
        <fullName evidence="6">Uncharacterized protein</fullName>
    </submittedName>
</protein>
<dbReference type="GO" id="GO:0004674">
    <property type="term" value="F:protein serine/threonine kinase activity"/>
    <property type="evidence" value="ECO:0007669"/>
    <property type="project" value="UniProtKB-KW"/>
</dbReference>
<evidence type="ECO:0000313" key="6">
    <source>
        <dbReference type="EMBL" id="CAE0328279.1"/>
    </source>
</evidence>
<evidence type="ECO:0000256" key="5">
    <source>
        <dbReference type="ARBA" id="ARBA00022840"/>
    </source>
</evidence>
<dbReference type="SUPFAM" id="SSF56112">
    <property type="entry name" value="Protein kinase-like (PK-like)"/>
    <property type="match status" value="1"/>
</dbReference>
<keyword evidence="3" id="KW-0547">Nucleotide-binding</keyword>
<gene>
    <name evidence="6" type="ORF">SINC0208_LOCUS8907</name>
</gene>
<dbReference type="PANTHER" id="PTHR45646:SF11">
    <property type="entry name" value="SERINE_THREONINE-PROTEIN KINASE DOA"/>
    <property type="match status" value="1"/>
</dbReference>
<dbReference type="GO" id="GO:0005524">
    <property type="term" value="F:ATP binding"/>
    <property type="evidence" value="ECO:0007669"/>
    <property type="project" value="UniProtKB-KW"/>
</dbReference>
<evidence type="ECO:0000256" key="2">
    <source>
        <dbReference type="ARBA" id="ARBA00022679"/>
    </source>
</evidence>
<evidence type="ECO:0000256" key="4">
    <source>
        <dbReference type="ARBA" id="ARBA00022777"/>
    </source>
</evidence>
<keyword evidence="1" id="KW-0723">Serine/threonine-protein kinase</keyword>
<dbReference type="Gene3D" id="1.10.510.10">
    <property type="entry name" value="Transferase(Phosphotransferase) domain 1"/>
    <property type="match status" value="1"/>
</dbReference>
<dbReference type="InterPro" id="IPR011009">
    <property type="entry name" value="Kinase-like_dom_sf"/>
</dbReference>
<dbReference type="AlphaFoldDB" id="A0A7S3IN91"/>
<evidence type="ECO:0000256" key="3">
    <source>
        <dbReference type="ARBA" id="ARBA00022741"/>
    </source>
</evidence>
<proteinExistence type="predicted"/>